<gene>
    <name evidence="4" type="ORF">SAMN05414137_13531</name>
</gene>
<dbReference type="InterPro" id="IPR030678">
    <property type="entry name" value="Peptide/Ni-bd"/>
</dbReference>
<dbReference type="Gene3D" id="3.10.105.10">
    <property type="entry name" value="Dipeptide-binding Protein, Domain 3"/>
    <property type="match status" value="1"/>
</dbReference>
<evidence type="ECO:0000313" key="4">
    <source>
        <dbReference type="EMBL" id="SEM57783.1"/>
    </source>
</evidence>
<organism evidence="4 5">
    <name type="scientific">Streptacidiphilus jiangxiensis</name>
    <dbReference type="NCBI Taxonomy" id="235985"/>
    <lineage>
        <taxon>Bacteria</taxon>
        <taxon>Bacillati</taxon>
        <taxon>Actinomycetota</taxon>
        <taxon>Actinomycetes</taxon>
        <taxon>Kitasatosporales</taxon>
        <taxon>Streptomycetaceae</taxon>
        <taxon>Streptacidiphilus</taxon>
    </lineage>
</organism>
<dbReference type="Gene3D" id="3.40.190.10">
    <property type="entry name" value="Periplasmic binding protein-like II"/>
    <property type="match status" value="1"/>
</dbReference>
<evidence type="ECO:0000259" key="3">
    <source>
        <dbReference type="Pfam" id="PF00496"/>
    </source>
</evidence>
<dbReference type="CDD" id="cd08506">
    <property type="entry name" value="PBP2_clavulanate_OppA2"/>
    <property type="match status" value="1"/>
</dbReference>
<dbReference type="PROSITE" id="PS51257">
    <property type="entry name" value="PROKAR_LIPOPROTEIN"/>
    <property type="match status" value="1"/>
</dbReference>
<dbReference type="PANTHER" id="PTHR30290">
    <property type="entry name" value="PERIPLASMIC BINDING COMPONENT OF ABC TRANSPORTER"/>
    <property type="match status" value="1"/>
</dbReference>
<feature type="compositionally biased region" description="Polar residues" evidence="1">
    <location>
        <begin position="28"/>
        <end position="43"/>
    </location>
</feature>
<feature type="signal peptide" evidence="2">
    <location>
        <begin position="1"/>
        <end position="23"/>
    </location>
</feature>
<dbReference type="Pfam" id="PF00496">
    <property type="entry name" value="SBP_bac_5"/>
    <property type="match status" value="1"/>
</dbReference>
<dbReference type="PANTHER" id="PTHR30290:SF83">
    <property type="entry name" value="ABC TRANSPORTER SUBSTRATE-BINDING PROTEIN"/>
    <property type="match status" value="1"/>
</dbReference>
<dbReference type="OrthoDB" id="5240629at2"/>
<dbReference type="eggNOG" id="COG4166">
    <property type="taxonomic scope" value="Bacteria"/>
</dbReference>
<dbReference type="GO" id="GO:0043190">
    <property type="term" value="C:ATP-binding cassette (ABC) transporter complex"/>
    <property type="evidence" value="ECO:0007669"/>
    <property type="project" value="InterPro"/>
</dbReference>
<dbReference type="InterPro" id="IPR000914">
    <property type="entry name" value="SBP_5_dom"/>
</dbReference>
<dbReference type="GO" id="GO:0015833">
    <property type="term" value="P:peptide transport"/>
    <property type="evidence" value="ECO:0007669"/>
    <property type="project" value="TreeGrafter"/>
</dbReference>
<dbReference type="Proteomes" id="UP000183015">
    <property type="component" value="Unassembled WGS sequence"/>
</dbReference>
<evidence type="ECO:0000256" key="1">
    <source>
        <dbReference type="SAM" id="MobiDB-lite"/>
    </source>
</evidence>
<name>A0A1H7ZHP7_STRJI</name>
<dbReference type="SUPFAM" id="SSF53850">
    <property type="entry name" value="Periplasmic binding protein-like II"/>
    <property type="match status" value="1"/>
</dbReference>
<accession>A0A1H7ZHP7</accession>
<keyword evidence="5" id="KW-1185">Reference proteome</keyword>
<dbReference type="PIRSF" id="PIRSF002741">
    <property type="entry name" value="MppA"/>
    <property type="match status" value="1"/>
</dbReference>
<protein>
    <submittedName>
        <fullName evidence="4">Peptide/nickel transport system substrate-binding protein</fullName>
    </submittedName>
</protein>
<reference evidence="5" key="1">
    <citation type="submission" date="2016-10" db="EMBL/GenBank/DDBJ databases">
        <authorList>
            <person name="Varghese N."/>
        </authorList>
    </citation>
    <scope>NUCLEOTIDE SEQUENCE [LARGE SCALE GENOMIC DNA]</scope>
    <source>
        <strain evidence="5">DSM 45096 / BCRC 16803 / CGMCC 4.1857 / CIP 109030 / JCM 12277 / KCTC 19219 / NBRC 100920 / 33214</strain>
    </source>
</reference>
<dbReference type="STRING" id="235985.SAMN05414137_13531"/>
<dbReference type="EMBL" id="FOAZ01000035">
    <property type="protein sequence ID" value="SEM57783.1"/>
    <property type="molecule type" value="Genomic_DNA"/>
</dbReference>
<dbReference type="RefSeq" id="WP_052439042.1">
    <property type="nucleotide sequence ID" value="NZ_BBPN01000027.1"/>
</dbReference>
<evidence type="ECO:0000256" key="2">
    <source>
        <dbReference type="SAM" id="SignalP"/>
    </source>
</evidence>
<feature type="region of interest" description="Disordered" evidence="1">
    <location>
        <begin position="28"/>
        <end position="53"/>
    </location>
</feature>
<evidence type="ECO:0000313" key="5">
    <source>
        <dbReference type="Proteomes" id="UP000183015"/>
    </source>
</evidence>
<dbReference type="GO" id="GO:1904680">
    <property type="term" value="F:peptide transmembrane transporter activity"/>
    <property type="evidence" value="ECO:0007669"/>
    <property type="project" value="TreeGrafter"/>
</dbReference>
<dbReference type="AlphaFoldDB" id="A0A1H7ZHP7"/>
<feature type="chain" id="PRO_5039076788" evidence="2">
    <location>
        <begin position="24"/>
        <end position="615"/>
    </location>
</feature>
<proteinExistence type="predicted"/>
<feature type="domain" description="Solute-binding protein family 5" evidence="3">
    <location>
        <begin position="109"/>
        <end position="511"/>
    </location>
</feature>
<dbReference type="GO" id="GO:0042597">
    <property type="term" value="C:periplasmic space"/>
    <property type="evidence" value="ECO:0007669"/>
    <property type="project" value="UniProtKB-ARBA"/>
</dbReference>
<dbReference type="InterPro" id="IPR039424">
    <property type="entry name" value="SBP_5"/>
</dbReference>
<sequence>MPRTTHRTRTLALGAVLTSVALAAAGCTSGSSPKPGGQNSPGTSADAANVNGGGTPVKGGTLKLLGNSDVDHLDTASAYYSVSYVIERAYARQLFTYPAATDPNKVNAVVPDLATELPTAANGGISADGLTYTIHLRQGPMWNTTPARAVTAQDEVLGMKRLCNPTQNSVGAPSYYEGVIKGFSEYCAGFAKVKQTIPDMKAYITGHDISGVTAVDANTVRFTLVKPASDFLNILAMPFSSPAPVEYLNYMPDDANFRQHTISDGPYQITSYTPSQSIKLDRNPAWTKAADPVRDAYVDHIQVTEGPDEAAVQQQIQAGTADMEWDTSVPTASIPALRATKDPRLGIYTSGISNPFLIFNFQSPNNGGALAKPAVRQALEYAIDKVAIGQIYGGPSLNTPLDQTLPPGSLGYQQMDPYATPGSKGDAAKCKSMLAAAGYPNGLQLTDLVRNAGKHPAVAQSVQTDLKACGVTVTLDPVPQGDYYGKYLGVPAIAKAGKWDISEPGWIPDWFGNNGRSTIEPLFDGRTYGPGATDWGDVNDAQVNALIDQALAASDETTAAGFWHQADQRLMAIAAIVPFESQSTPVFRSDRVHNAIFEPFSQQYDVNEIWLSPNS</sequence>
<keyword evidence="2" id="KW-0732">Signal</keyword>